<evidence type="ECO:0000256" key="1">
    <source>
        <dbReference type="SAM" id="MobiDB-lite"/>
    </source>
</evidence>
<accession>A0ABW1C5S2</accession>
<feature type="transmembrane region" description="Helical" evidence="2">
    <location>
        <begin position="160"/>
        <end position="179"/>
    </location>
</feature>
<dbReference type="InterPro" id="IPR046289">
    <property type="entry name" value="DUF6326"/>
</dbReference>
<dbReference type="Proteomes" id="UP001596096">
    <property type="component" value="Unassembled WGS sequence"/>
</dbReference>
<organism evidence="3 4">
    <name type="scientific">Nonomuraea harbinensis</name>
    <dbReference type="NCBI Taxonomy" id="1286938"/>
    <lineage>
        <taxon>Bacteria</taxon>
        <taxon>Bacillati</taxon>
        <taxon>Actinomycetota</taxon>
        <taxon>Actinomycetes</taxon>
        <taxon>Streptosporangiales</taxon>
        <taxon>Streptosporangiaceae</taxon>
        <taxon>Nonomuraea</taxon>
    </lineage>
</organism>
<keyword evidence="4" id="KW-1185">Reference proteome</keyword>
<feature type="region of interest" description="Disordered" evidence="1">
    <location>
        <begin position="1"/>
        <end position="43"/>
    </location>
</feature>
<dbReference type="RefSeq" id="WP_219546163.1">
    <property type="nucleotide sequence ID" value="NZ_JAHKRN010000021.1"/>
</dbReference>
<feature type="transmembrane region" description="Helical" evidence="2">
    <location>
        <begin position="136"/>
        <end position="154"/>
    </location>
</feature>
<gene>
    <name evidence="3" type="ORF">ACFPUY_33975</name>
</gene>
<evidence type="ECO:0000256" key="2">
    <source>
        <dbReference type="SAM" id="Phobius"/>
    </source>
</evidence>
<feature type="compositionally biased region" description="Polar residues" evidence="1">
    <location>
        <begin position="1"/>
        <end position="10"/>
    </location>
</feature>
<dbReference type="Pfam" id="PF19851">
    <property type="entry name" value="DUF6326"/>
    <property type="match status" value="1"/>
</dbReference>
<keyword evidence="2" id="KW-0472">Membrane</keyword>
<keyword evidence="2" id="KW-1133">Transmembrane helix</keyword>
<feature type="transmembrane region" description="Helical" evidence="2">
    <location>
        <begin position="66"/>
        <end position="86"/>
    </location>
</feature>
<feature type="transmembrane region" description="Helical" evidence="2">
    <location>
        <begin position="106"/>
        <end position="129"/>
    </location>
</feature>
<dbReference type="EMBL" id="JBHSNW010000023">
    <property type="protein sequence ID" value="MFC5820133.1"/>
    <property type="molecule type" value="Genomic_DNA"/>
</dbReference>
<name>A0ABW1C5S2_9ACTN</name>
<keyword evidence="2" id="KW-0812">Transmembrane</keyword>
<sequence length="206" mass="22307">MLVTGTSSSPSDDRTDENDPTPCVCTSQPAATPADGPLLPKEEPMTIQTKTPTLLANPPVPVQVKLAAAWTSIMFLYIYVDYFHLYKPGTVDNILAGVVFEFDISATLLTVMLASMAIPALMVMLSVTLPARVNRATNLVVASLYIPYSAFNAVGESWEWASFYGLSIGIEVLLLAFIVRSAWTWPRTPADPAGPATTGLRQDLRQ</sequence>
<evidence type="ECO:0000313" key="4">
    <source>
        <dbReference type="Proteomes" id="UP001596096"/>
    </source>
</evidence>
<comment type="caution">
    <text evidence="3">The sequence shown here is derived from an EMBL/GenBank/DDBJ whole genome shotgun (WGS) entry which is preliminary data.</text>
</comment>
<proteinExistence type="predicted"/>
<evidence type="ECO:0000313" key="3">
    <source>
        <dbReference type="EMBL" id="MFC5820133.1"/>
    </source>
</evidence>
<reference evidence="4" key="1">
    <citation type="journal article" date="2019" name="Int. J. Syst. Evol. Microbiol.">
        <title>The Global Catalogue of Microorganisms (GCM) 10K type strain sequencing project: providing services to taxonomists for standard genome sequencing and annotation.</title>
        <authorList>
            <consortium name="The Broad Institute Genomics Platform"/>
            <consortium name="The Broad Institute Genome Sequencing Center for Infectious Disease"/>
            <person name="Wu L."/>
            <person name="Ma J."/>
        </authorList>
    </citation>
    <scope>NUCLEOTIDE SEQUENCE [LARGE SCALE GENOMIC DNA]</scope>
    <source>
        <strain evidence="4">CGMCC 4.7106</strain>
    </source>
</reference>
<protein>
    <submittedName>
        <fullName evidence="3">DUF6326 family protein</fullName>
    </submittedName>
</protein>